<evidence type="ECO:0000256" key="5">
    <source>
        <dbReference type="ARBA" id="ARBA00023136"/>
    </source>
</evidence>
<gene>
    <name evidence="7" type="ORF">EXU32_11280</name>
</gene>
<evidence type="ECO:0000313" key="8">
    <source>
        <dbReference type="Proteomes" id="UP000290408"/>
    </source>
</evidence>
<protein>
    <submittedName>
        <fullName evidence="7">Branched-chain amino acid ABC transporter permease</fullName>
    </submittedName>
</protein>
<evidence type="ECO:0000256" key="6">
    <source>
        <dbReference type="SAM" id="Phobius"/>
    </source>
</evidence>
<sequence>MRPKLSSALAVLSVLLLVAVPLIFPADIANTLSRVLALALLAVSLDLLVGVSGMPSLGHAAPFGVGAYAAALVARDTTSFAPVPLLVAVVAGGLFALLTGVLMVRTKGTYFLMLTLAIAELAHVLAQRWEGLTGGTNGLYGIPSLTLAPGGEPVTLAGVRYWWILLIFLIGFAIVWWTSRSTLGRSLRGLRDNEERMASIGYSTFTLKLTVYGIAGAVAGAAGSLWVAQNRFVSPEDLGFEVSAMALLAVVVGGRGRLWGAVLGAALVTIVRDDIGASLGGRGPLLLGLVFIAAVYLLPHGFAGTSWRQLLTRRTQEDKA</sequence>
<keyword evidence="3 6" id="KW-0812">Transmembrane</keyword>
<comment type="subcellular location">
    <subcellularLocation>
        <location evidence="1">Cell membrane</location>
        <topology evidence="1">Multi-pass membrane protein</topology>
    </subcellularLocation>
</comment>
<dbReference type="RefSeq" id="WP_130629995.1">
    <property type="nucleotide sequence ID" value="NZ_CP036164.1"/>
</dbReference>
<dbReference type="InterPro" id="IPR001851">
    <property type="entry name" value="ABC_transp_permease"/>
</dbReference>
<dbReference type="CDD" id="cd06581">
    <property type="entry name" value="TM_PBP1_LivM_like"/>
    <property type="match status" value="1"/>
</dbReference>
<keyword evidence="8" id="KW-1185">Reference proteome</keyword>
<feature type="transmembrane region" description="Helical" evidence="6">
    <location>
        <begin position="161"/>
        <end position="179"/>
    </location>
</feature>
<keyword evidence="2" id="KW-1003">Cell membrane</keyword>
<evidence type="ECO:0000256" key="4">
    <source>
        <dbReference type="ARBA" id="ARBA00022989"/>
    </source>
</evidence>
<organism evidence="7 8">
    <name type="scientific">Janibacter limosus</name>
    <dbReference type="NCBI Taxonomy" id="53458"/>
    <lineage>
        <taxon>Bacteria</taxon>
        <taxon>Bacillati</taxon>
        <taxon>Actinomycetota</taxon>
        <taxon>Actinomycetes</taxon>
        <taxon>Micrococcales</taxon>
        <taxon>Intrasporangiaceae</taxon>
        <taxon>Janibacter</taxon>
    </lineage>
</organism>
<keyword evidence="5 6" id="KW-0472">Membrane</keyword>
<dbReference type="KEGG" id="jli:EXU32_11280"/>
<dbReference type="STRING" id="1216970.GCA_001570985_00550"/>
<dbReference type="Proteomes" id="UP000290408">
    <property type="component" value="Chromosome"/>
</dbReference>
<accession>A0A4P6MXN3</accession>
<feature type="transmembrane region" description="Helical" evidence="6">
    <location>
        <begin position="283"/>
        <end position="303"/>
    </location>
</feature>
<dbReference type="EMBL" id="CP036164">
    <property type="protein sequence ID" value="QBF46777.1"/>
    <property type="molecule type" value="Genomic_DNA"/>
</dbReference>
<evidence type="ECO:0000313" key="7">
    <source>
        <dbReference type="EMBL" id="QBF46777.1"/>
    </source>
</evidence>
<reference evidence="7 8" key="1">
    <citation type="submission" date="2019-02" db="EMBL/GenBank/DDBJ databases">
        <title>Genomic data mining of an Antarctic deep-sea actinobacterium, Janibacterlimosus P3-3-X1.</title>
        <authorList>
            <person name="Liao L."/>
            <person name="Chen B."/>
        </authorList>
    </citation>
    <scope>NUCLEOTIDE SEQUENCE [LARGE SCALE GENOMIC DNA]</scope>
    <source>
        <strain evidence="7 8">P3-3-X1</strain>
    </source>
</reference>
<dbReference type="PANTHER" id="PTHR30482">
    <property type="entry name" value="HIGH-AFFINITY BRANCHED-CHAIN AMINO ACID TRANSPORT SYSTEM PERMEASE"/>
    <property type="match status" value="1"/>
</dbReference>
<name>A0A4P6MXN3_9MICO</name>
<dbReference type="AlphaFoldDB" id="A0A4P6MXN3"/>
<dbReference type="PANTHER" id="PTHR30482:SF17">
    <property type="entry name" value="ABC TRANSPORTER ATP-BINDING PROTEIN"/>
    <property type="match status" value="1"/>
</dbReference>
<feature type="transmembrane region" description="Helical" evidence="6">
    <location>
        <begin position="110"/>
        <end position="129"/>
    </location>
</feature>
<dbReference type="Pfam" id="PF02653">
    <property type="entry name" value="BPD_transp_2"/>
    <property type="match status" value="1"/>
</dbReference>
<dbReference type="GO" id="GO:0015658">
    <property type="term" value="F:branched-chain amino acid transmembrane transporter activity"/>
    <property type="evidence" value="ECO:0007669"/>
    <property type="project" value="InterPro"/>
</dbReference>
<dbReference type="InterPro" id="IPR043428">
    <property type="entry name" value="LivM-like"/>
</dbReference>
<dbReference type="OrthoDB" id="9814461at2"/>
<evidence type="ECO:0000256" key="1">
    <source>
        <dbReference type="ARBA" id="ARBA00004651"/>
    </source>
</evidence>
<evidence type="ECO:0000256" key="2">
    <source>
        <dbReference type="ARBA" id="ARBA00022475"/>
    </source>
</evidence>
<dbReference type="GO" id="GO:0005886">
    <property type="term" value="C:plasma membrane"/>
    <property type="evidence" value="ECO:0007669"/>
    <property type="project" value="UniProtKB-SubCell"/>
</dbReference>
<feature type="transmembrane region" description="Helical" evidence="6">
    <location>
        <begin position="200"/>
        <end position="226"/>
    </location>
</feature>
<keyword evidence="4 6" id="KW-1133">Transmembrane helix</keyword>
<feature type="transmembrane region" description="Helical" evidence="6">
    <location>
        <begin position="35"/>
        <end position="52"/>
    </location>
</feature>
<proteinExistence type="predicted"/>
<evidence type="ECO:0000256" key="3">
    <source>
        <dbReference type="ARBA" id="ARBA00022692"/>
    </source>
</evidence>
<feature type="transmembrane region" description="Helical" evidence="6">
    <location>
        <begin position="80"/>
        <end position="103"/>
    </location>
</feature>